<keyword evidence="4 6" id="KW-0472">Membrane</keyword>
<feature type="domain" description="Rhodopsin" evidence="7">
    <location>
        <begin position="6"/>
        <end position="239"/>
    </location>
</feature>
<sequence length="356" mass="40444">MVGIKGYDLDDWLIIGVVCMWCSGPVIGHIFTTRCKGRNTSELTHEQRKAMPQSEYHEWEYGSQIFLLGLSLYFIIIWMLKFNMLCFYRRVVRNTWSEKFVKPLMVLIGVTFMAIVFTITLTCRPFHNLWQVWPDPGPKCVPQNVIFFATMLSFNLLTDLCIMLVPLPVVIGLRTTMWKRLGLFLCFTLGTFCMVAAVLRYVLIFHLNESAISAMWSTREDFVSIVVGQAPLLTPLFRRSFWVEAGYATDKSSSPSDGRGDFGDNNGYELNDGVRALVTVGGSSQNRRKARDPYSIAQIEKGESQEEIIKKNAAYVQKVSNAADSTMEPENIRREGYHDGSGIMVERTVNISQSYA</sequence>
<dbReference type="Pfam" id="PF20684">
    <property type="entry name" value="Fung_rhodopsin"/>
    <property type="match status" value="1"/>
</dbReference>
<feature type="transmembrane region" description="Helical" evidence="6">
    <location>
        <begin position="61"/>
        <end position="80"/>
    </location>
</feature>
<accession>A0ABR3XQF8</accession>
<reference evidence="8 9" key="1">
    <citation type="journal article" date="2024" name="IMA Fungus">
        <title>IMA Genome - F19 : A genome assembly and annotation guide to empower mycologists, including annotated draft genome sequences of Ceratocystis pirilliformis, Diaporthe australafricana, Fusarium ophioides, Paecilomyces lecythidis, and Sporothrix stenoceras.</title>
        <authorList>
            <person name="Aylward J."/>
            <person name="Wilson A.M."/>
            <person name="Visagie C.M."/>
            <person name="Spraker J."/>
            <person name="Barnes I."/>
            <person name="Buitendag C."/>
            <person name="Ceriani C."/>
            <person name="Del Mar Angel L."/>
            <person name="du Plessis D."/>
            <person name="Fuchs T."/>
            <person name="Gasser K."/>
            <person name="Kramer D."/>
            <person name="Li W."/>
            <person name="Munsamy K."/>
            <person name="Piso A."/>
            <person name="Price J.L."/>
            <person name="Sonnekus B."/>
            <person name="Thomas C."/>
            <person name="van der Nest A."/>
            <person name="van Dijk A."/>
            <person name="van Heerden A."/>
            <person name="van Vuuren N."/>
            <person name="Yilmaz N."/>
            <person name="Duong T.A."/>
            <person name="van der Merwe N.A."/>
            <person name="Wingfield M.J."/>
            <person name="Wingfield B.D."/>
        </authorList>
    </citation>
    <scope>NUCLEOTIDE SEQUENCE [LARGE SCALE GENOMIC DNA]</scope>
    <source>
        <strain evidence="8 9">CMW 18300</strain>
    </source>
</reference>
<dbReference type="EMBL" id="JAWRVE010000013">
    <property type="protein sequence ID" value="KAL1877950.1"/>
    <property type="molecule type" value="Genomic_DNA"/>
</dbReference>
<dbReference type="InterPro" id="IPR052337">
    <property type="entry name" value="SAT4-like"/>
</dbReference>
<evidence type="ECO:0000256" key="6">
    <source>
        <dbReference type="SAM" id="Phobius"/>
    </source>
</evidence>
<dbReference type="PANTHER" id="PTHR33048:SF2">
    <property type="entry name" value="SRPK"/>
    <property type="match status" value="1"/>
</dbReference>
<evidence type="ECO:0000256" key="4">
    <source>
        <dbReference type="ARBA" id="ARBA00023136"/>
    </source>
</evidence>
<evidence type="ECO:0000313" key="9">
    <source>
        <dbReference type="Proteomes" id="UP001583177"/>
    </source>
</evidence>
<keyword evidence="3 6" id="KW-1133">Transmembrane helix</keyword>
<feature type="transmembrane region" description="Helical" evidence="6">
    <location>
        <begin position="145"/>
        <end position="169"/>
    </location>
</feature>
<evidence type="ECO:0000256" key="2">
    <source>
        <dbReference type="ARBA" id="ARBA00022692"/>
    </source>
</evidence>
<name>A0ABR3XQF8_9PEZI</name>
<feature type="transmembrane region" description="Helical" evidence="6">
    <location>
        <begin position="181"/>
        <end position="203"/>
    </location>
</feature>
<dbReference type="PANTHER" id="PTHR33048">
    <property type="entry name" value="PTH11-LIKE INTEGRAL MEMBRANE PROTEIN (AFU_ORTHOLOGUE AFUA_5G11245)"/>
    <property type="match status" value="1"/>
</dbReference>
<keyword evidence="2 6" id="KW-0812">Transmembrane</keyword>
<feature type="transmembrane region" description="Helical" evidence="6">
    <location>
        <begin position="12"/>
        <end position="31"/>
    </location>
</feature>
<gene>
    <name evidence="8" type="ORF">Daus18300_002304</name>
</gene>
<dbReference type="Proteomes" id="UP001583177">
    <property type="component" value="Unassembled WGS sequence"/>
</dbReference>
<evidence type="ECO:0000256" key="3">
    <source>
        <dbReference type="ARBA" id="ARBA00022989"/>
    </source>
</evidence>
<evidence type="ECO:0000313" key="8">
    <source>
        <dbReference type="EMBL" id="KAL1877950.1"/>
    </source>
</evidence>
<evidence type="ECO:0000259" key="7">
    <source>
        <dbReference type="Pfam" id="PF20684"/>
    </source>
</evidence>
<keyword evidence="9" id="KW-1185">Reference proteome</keyword>
<evidence type="ECO:0000256" key="1">
    <source>
        <dbReference type="ARBA" id="ARBA00004141"/>
    </source>
</evidence>
<proteinExistence type="inferred from homology"/>
<comment type="caution">
    <text evidence="8">The sequence shown here is derived from an EMBL/GenBank/DDBJ whole genome shotgun (WGS) entry which is preliminary data.</text>
</comment>
<dbReference type="InterPro" id="IPR049326">
    <property type="entry name" value="Rhodopsin_dom_fungi"/>
</dbReference>
<protein>
    <recommendedName>
        <fullName evidence="7">Rhodopsin domain-containing protein</fullName>
    </recommendedName>
</protein>
<feature type="transmembrane region" description="Helical" evidence="6">
    <location>
        <begin position="100"/>
        <end position="121"/>
    </location>
</feature>
<organism evidence="8 9">
    <name type="scientific">Diaporthe australafricana</name>
    <dbReference type="NCBI Taxonomy" id="127596"/>
    <lineage>
        <taxon>Eukaryota</taxon>
        <taxon>Fungi</taxon>
        <taxon>Dikarya</taxon>
        <taxon>Ascomycota</taxon>
        <taxon>Pezizomycotina</taxon>
        <taxon>Sordariomycetes</taxon>
        <taxon>Sordariomycetidae</taxon>
        <taxon>Diaporthales</taxon>
        <taxon>Diaporthaceae</taxon>
        <taxon>Diaporthe</taxon>
    </lineage>
</organism>
<comment type="similarity">
    <text evidence="5">Belongs to the SAT4 family.</text>
</comment>
<comment type="subcellular location">
    <subcellularLocation>
        <location evidence="1">Membrane</location>
        <topology evidence="1">Multi-pass membrane protein</topology>
    </subcellularLocation>
</comment>
<evidence type="ECO:0000256" key="5">
    <source>
        <dbReference type="ARBA" id="ARBA00038359"/>
    </source>
</evidence>